<dbReference type="EMBL" id="QJRO01000003">
    <property type="protein sequence ID" value="PYB84126.1"/>
    <property type="molecule type" value="Genomic_DNA"/>
</dbReference>
<reference evidence="1 2" key="1">
    <citation type="submission" date="2018-06" db="EMBL/GenBank/DDBJ databases">
        <title>Pseudomonas diversity within urban Lake Michigan freshwaters.</title>
        <authorList>
            <person name="Batrich M."/>
            <person name="Hatzopoulos T."/>
            <person name="Putonti C."/>
        </authorList>
    </citation>
    <scope>NUCLEOTIDE SEQUENCE [LARGE SCALE GENOMIC DNA]</scope>
    <source>
        <strain evidence="1 2">LBp-160603</strain>
    </source>
</reference>
<dbReference type="AlphaFoldDB" id="A0A2V4J3S7"/>
<dbReference type="InterPro" id="IPR018755">
    <property type="entry name" value="Phage_Mu_Gp48"/>
</dbReference>
<dbReference type="Proteomes" id="UP000247620">
    <property type="component" value="Unassembled WGS sequence"/>
</dbReference>
<evidence type="ECO:0000313" key="2">
    <source>
        <dbReference type="Proteomes" id="UP000247620"/>
    </source>
</evidence>
<gene>
    <name evidence="1" type="ORF">DMX07_06160</name>
</gene>
<protein>
    <submittedName>
        <fullName evidence="1">Phage tail protein</fullName>
    </submittedName>
</protein>
<name>A0A2V4J3S7_9PSED</name>
<evidence type="ECO:0000313" key="1">
    <source>
        <dbReference type="EMBL" id="PYB84126.1"/>
    </source>
</evidence>
<accession>A0A2V4J3S7</accession>
<organism evidence="1 2">
    <name type="scientific">Pseudomonas soli</name>
    <dbReference type="NCBI Taxonomy" id="1306993"/>
    <lineage>
        <taxon>Bacteria</taxon>
        <taxon>Pseudomonadati</taxon>
        <taxon>Pseudomonadota</taxon>
        <taxon>Gammaproteobacteria</taxon>
        <taxon>Pseudomonadales</taxon>
        <taxon>Pseudomonadaceae</taxon>
        <taxon>Pseudomonas</taxon>
    </lineage>
</organism>
<dbReference type="Pfam" id="PF10076">
    <property type="entry name" value="Phage_Mu_Gp48"/>
    <property type="match status" value="1"/>
</dbReference>
<sequence>MVVRTVADYYAHLCALLPPGPAWDREFNPGVDQVLQAAAQELATEDRRAADLLAESEPSTVRELVPDWERVMHLPDPCMGDSPAFADRQLAVRRRLLEVGGQTPAYFVELAFSLGYRNARVVEHRAPRFGRSRFGSARFGTWGAQFMWTLETGPRLAQGSRFGFSHWGQTFGGAANGALECLVSRAAPAHTLETITYG</sequence>
<comment type="caution">
    <text evidence="1">The sequence shown here is derived from an EMBL/GenBank/DDBJ whole genome shotgun (WGS) entry which is preliminary data.</text>
</comment>
<dbReference type="RefSeq" id="WP_110698315.1">
    <property type="nucleotide sequence ID" value="NZ_QJRO01000003.1"/>
</dbReference>
<proteinExistence type="predicted"/>